<keyword evidence="3 10" id="KW-0256">Endoplasmic reticulum</keyword>
<dbReference type="PANTHER" id="PTHR10202:SF13">
    <property type="entry name" value="PRESENILIN HOMOLOG"/>
    <property type="match status" value="1"/>
</dbReference>
<dbReference type="GO" id="GO:0000139">
    <property type="term" value="C:Golgi membrane"/>
    <property type="evidence" value="ECO:0007669"/>
    <property type="project" value="UniProtKB-SubCell"/>
</dbReference>
<feature type="region of interest" description="Disordered" evidence="11">
    <location>
        <begin position="250"/>
        <end position="288"/>
    </location>
</feature>
<evidence type="ECO:0000256" key="4">
    <source>
        <dbReference type="ARBA" id="ARBA00022976"/>
    </source>
</evidence>
<keyword evidence="10" id="KW-0645">Protease</keyword>
<dbReference type="GO" id="GO:0006509">
    <property type="term" value="P:membrane protein ectodomain proteolysis"/>
    <property type="evidence" value="ECO:0007669"/>
    <property type="project" value="TreeGrafter"/>
</dbReference>
<evidence type="ECO:0000256" key="1">
    <source>
        <dbReference type="ARBA" id="ARBA00008604"/>
    </source>
</evidence>
<organism evidence="12 13">
    <name type="scientific">Anisodus acutangulus</name>
    <dbReference type="NCBI Taxonomy" id="402998"/>
    <lineage>
        <taxon>Eukaryota</taxon>
        <taxon>Viridiplantae</taxon>
        <taxon>Streptophyta</taxon>
        <taxon>Embryophyta</taxon>
        <taxon>Tracheophyta</taxon>
        <taxon>Spermatophyta</taxon>
        <taxon>Magnoliopsida</taxon>
        <taxon>eudicotyledons</taxon>
        <taxon>Gunneridae</taxon>
        <taxon>Pentapetalae</taxon>
        <taxon>asterids</taxon>
        <taxon>lamiids</taxon>
        <taxon>Solanales</taxon>
        <taxon>Solanaceae</taxon>
        <taxon>Solanoideae</taxon>
        <taxon>Hyoscyameae</taxon>
        <taxon>Anisodus</taxon>
    </lineage>
</organism>
<reference evidence="13" key="1">
    <citation type="journal article" date="2023" name="Proc. Natl. Acad. Sci. U.S.A.">
        <title>Genomic and structural basis for evolution of tropane alkaloid biosynthesis.</title>
        <authorList>
            <person name="Wanga Y.-J."/>
            <person name="Taina T."/>
            <person name="Yua J.-Y."/>
            <person name="Lia J."/>
            <person name="Xua B."/>
            <person name="Chenc J."/>
            <person name="D'Auriad J.C."/>
            <person name="Huanga J.-P."/>
            <person name="Huanga S.-X."/>
        </authorList>
    </citation>
    <scope>NUCLEOTIDE SEQUENCE [LARGE SCALE GENOMIC DNA]</scope>
    <source>
        <strain evidence="13">cv. KIB-2019</strain>
    </source>
</reference>
<keyword evidence="2 10" id="KW-0812">Transmembrane</keyword>
<evidence type="ECO:0000256" key="11">
    <source>
        <dbReference type="SAM" id="MobiDB-lite"/>
    </source>
</evidence>
<dbReference type="InterPro" id="IPR042524">
    <property type="entry name" value="Presenilin_C"/>
</dbReference>
<dbReference type="AlphaFoldDB" id="A0A9Q1MB13"/>
<dbReference type="PRINTS" id="PR01072">
    <property type="entry name" value="PRESENILIN"/>
</dbReference>
<protein>
    <recommendedName>
        <fullName evidence="10">Presenilin</fullName>
        <ecNumber evidence="10">3.4.23.-</ecNumber>
    </recommendedName>
</protein>
<evidence type="ECO:0000256" key="10">
    <source>
        <dbReference type="RuleBase" id="RU361148"/>
    </source>
</evidence>
<feature type="transmembrane region" description="Helical" evidence="10">
    <location>
        <begin position="132"/>
        <end position="155"/>
    </location>
</feature>
<dbReference type="OrthoDB" id="20287at2759"/>
<gene>
    <name evidence="12" type="ORF">K7X08_024399</name>
</gene>
<comment type="subcellular location">
    <subcellularLocation>
        <location evidence="10">Endoplasmic reticulum membrane</location>
        <topology evidence="10">Multi-pass membrane protein</topology>
    </subcellularLocation>
    <subcellularLocation>
        <location evidence="10">Golgi apparatus membrane</location>
        <topology evidence="10">Multi-pass membrane protein</topology>
    </subcellularLocation>
</comment>
<dbReference type="GO" id="GO:0070765">
    <property type="term" value="C:gamma-secretase complex"/>
    <property type="evidence" value="ECO:0007669"/>
    <property type="project" value="TreeGrafter"/>
</dbReference>
<dbReference type="GO" id="GO:0016485">
    <property type="term" value="P:protein processing"/>
    <property type="evidence" value="ECO:0007669"/>
    <property type="project" value="InterPro"/>
</dbReference>
<dbReference type="GO" id="GO:0005789">
    <property type="term" value="C:endoplasmic reticulum membrane"/>
    <property type="evidence" value="ECO:0007669"/>
    <property type="project" value="UniProtKB-SubCell"/>
</dbReference>
<feature type="transmembrane region" description="Helical" evidence="10">
    <location>
        <begin position="109"/>
        <end position="126"/>
    </location>
</feature>
<keyword evidence="10" id="KW-0378">Hydrolase</keyword>
<dbReference type="PANTHER" id="PTHR10202">
    <property type="entry name" value="PRESENILIN"/>
    <property type="match status" value="1"/>
</dbReference>
<name>A0A9Q1MB13_9SOLA</name>
<evidence type="ECO:0000256" key="5">
    <source>
        <dbReference type="ARBA" id="ARBA00022989"/>
    </source>
</evidence>
<evidence type="ECO:0000256" key="3">
    <source>
        <dbReference type="ARBA" id="ARBA00022824"/>
    </source>
</evidence>
<dbReference type="Gene3D" id="1.10.472.100">
    <property type="entry name" value="Presenilin"/>
    <property type="match status" value="1"/>
</dbReference>
<feature type="transmembrane region" description="Helical" evidence="10">
    <location>
        <begin position="73"/>
        <end position="97"/>
    </location>
</feature>
<dbReference type="Pfam" id="PF01080">
    <property type="entry name" value="Presenilin"/>
    <property type="match status" value="1"/>
</dbReference>
<feature type="transmembrane region" description="Helical" evidence="10">
    <location>
        <begin position="373"/>
        <end position="393"/>
    </location>
</feature>
<dbReference type="EMBL" id="JAJAGQ010000009">
    <property type="protein sequence ID" value="KAJ8553721.1"/>
    <property type="molecule type" value="Genomic_DNA"/>
</dbReference>
<dbReference type="InterPro" id="IPR001108">
    <property type="entry name" value="Peptidase_A22A"/>
</dbReference>
<comment type="domain">
    <text evidence="10">The PAL motif is required for normal active site conformation.</text>
</comment>
<keyword evidence="4 10" id="KW-0914">Notch signaling pathway</keyword>
<evidence type="ECO:0000256" key="6">
    <source>
        <dbReference type="ARBA" id="ARBA00023034"/>
    </source>
</evidence>
<evidence type="ECO:0000313" key="12">
    <source>
        <dbReference type="EMBL" id="KAJ8553721.1"/>
    </source>
</evidence>
<feature type="transmembrane region" description="Helical" evidence="10">
    <location>
        <begin position="185"/>
        <end position="204"/>
    </location>
</feature>
<dbReference type="GO" id="GO:0042500">
    <property type="term" value="F:aspartic endopeptidase activity, intramembrane cleaving"/>
    <property type="evidence" value="ECO:0007669"/>
    <property type="project" value="InterPro"/>
</dbReference>
<keyword evidence="13" id="KW-1185">Reference proteome</keyword>
<comment type="caution">
    <text evidence="12">The sequence shown here is derived from an EMBL/GenBank/DDBJ whole genome shotgun (WGS) entry which is preliminary data.</text>
</comment>
<keyword evidence="7 10" id="KW-0472">Membrane</keyword>
<evidence type="ECO:0000256" key="9">
    <source>
        <dbReference type="ARBA" id="ARBA00062638"/>
    </source>
</evidence>
<dbReference type="FunFam" id="1.10.472.100:FF:000002">
    <property type="entry name" value="Presenilin"/>
    <property type="match status" value="1"/>
</dbReference>
<dbReference type="EC" id="3.4.23.-" evidence="10"/>
<accession>A0A9Q1MB13</accession>
<evidence type="ECO:0000256" key="8">
    <source>
        <dbReference type="ARBA" id="ARBA00059584"/>
    </source>
</evidence>
<dbReference type="InterPro" id="IPR006639">
    <property type="entry name" value="Preselin/SPP"/>
</dbReference>
<feature type="transmembrane region" description="Helical" evidence="10">
    <location>
        <begin position="21"/>
        <end position="39"/>
    </location>
</feature>
<proteinExistence type="inferred from homology"/>
<dbReference type="Proteomes" id="UP001152561">
    <property type="component" value="Unassembled WGS sequence"/>
</dbReference>
<feature type="compositionally biased region" description="Low complexity" evidence="11">
    <location>
        <begin position="266"/>
        <end position="285"/>
    </location>
</feature>
<evidence type="ECO:0000256" key="7">
    <source>
        <dbReference type="ARBA" id="ARBA00023136"/>
    </source>
</evidence>
<feature type="transmembrane region" description="Helical" evidence="10">
    <location>
        <begin position="399"/>
        <end position="418"/>
    </location>
</feature>
<keyword evidence="5 10" id="KW-1133">Transmembrane helix</keyword>
<comment type="function">
    <text evidence="8 10">Probable subunit of the gamma-secretase complex, an endoprotease complex that catalyzes the intramembrane cleavage of integral membrane proteins such as Notch receptors.</text>
</comment>
<comment type="subunit">
    <text evidence="9">Homodimer. Probable component of the gamma-secretase complex, a complex composed of a presenilin homodimer, nicastrin, APH1 and PEN2.</text>
</comment>
<dbReference type="GO" id="GO:0005798">
    <property type="term" value="C:Golgi-associated vesicle"/>
    <property type="evidence" value="ECO:0007669"/>
    <property type="project" value="UniProtKB-ARBA"/>
</dbReference>
<keyword evidence="6 10" id="KW-0333">Golgi apparatus</keyword>
<sequence>MDQNSKPKSVLDSLGEEIVRIITPVSICMLLVVILISVLNNDSDSSGPSFTSIATYAYTENSSDSNWDKLKGALLNALVFVVVVTAVTFLLVLLFYFRCTKFLKYYMGFSSFLVLGFMGGEISLFLIGKFRVPIDCVTFGLSLFNFTVVGVLAVFMSKTAIVVTQGYLVVIGVFVAYWFALLPEWTTWVLLVAMALYDLAAVLLPGGPLRLLVELAISRDEDIPALVYEARPVVNPDSVPRGAVVQRRVWRERRENDDGSDDNLDSRSNLNSTVNSSLESSSGLERLGDENARNGVDVVDGQVSRADSELAAPLIQHRINVRMNLQEGGSSDDFALEGIGLGSSGAIKLGLGDFIFYSVLVARAAMYDFMTVYACYLAIVAGLGITLMLLAFYQKALPALPVSVLLGVLFYLLTRLLLETFVVQCSMNLLMF</sequence>
<comment type="similarity">
    <text evidence="1 10">Belongs to the peptidase A22A family.</text>
</comment>
<dbReference type="GO" id="GO:0007219">
    <property type="term" value="P:Notch signaling pathway"/>
    <property type="evidence" value="ECO:0007669"/>
    <property type="project" value="UniProtKB-KW"/>
</dbReference>
<evidence type="ECO:0000313" key="13">
    <source>
        <dbReference type="Proteomes" id="UP001152561"/>
    </source>
</evidence>
<evidence type="ECO:0000256" key="2">
    <source>
        <dbReference type="ARBA" id="ARBA00022692"/>
    </source>
</evidence>
<feature type="transmembrane region" description="Helical" evidence="10">
    <location>
        <begin position="160"/>
        <end position="179"/>
    </location>
</feature>
<dbReference type="SMART" id="SM00730">
    <property type="entry name" value="PSN"/>
    <property type="match status" value="1"/>
</dbReference>